<name>A0A0Z8DZC4_STRSU</name>
<reference evidence="1 2" key="1">
    <citation type="submission" date="2016-02" db="EMBL/GenBank/DDBJ databases">
        <authorList>
            <consortium name="Pathogen Informatics"/>
        </authorList>
    </citation>
    <scope>NUCLEOTIDE SEQUENCE [LARGE SCALE GENOMIC DNA]</scope>
    <source>
        <strain evidence="1 2">LSS80</strain>
    </source>
</reference>
<organism evidence="1 2">
    <name type="scientific">Streptococcus suis</name>
    <dbReference type="NCBI Taxonomy" id="1307"/>
    <lineage>
        <taxon>Bacteria</taxon>
        <taxon>Bacillati</taxon>
        <taxon>Bacillota</taxon>
        <taxon>Bacilli</taxon>
        <taxon>Lactobacillales</taxon>
        <taxon>Streptococcaceae</taxon>
        <taxon>Streptococcus</taxon>
    </lineage>
</organism>
<evidence type="ECO:0000313" key="2">
    <source>
        <dbReference type="Proteomes" id="UP000070960"/>
    </source>
</evidence>
<protein>
    <submittedName>
        <fullName evidence="1">Putative antireceptor</fullName>
    </submittedName>
</protein>
<proteinExistence type="predicted"/>
<dbReference type="RefSeq" id="WP_044681149.1">
    <property type="nucleotide sequence ID" value="NZ_CECW01000122.1"/>
</dbReference>
<keyword evidence="1" id="KW-0675">Receptor</keyword>
<dbReference type="Proteomes" id="UP000070960">
    <property type="component" value="Unassembled WGS sequence"/>
</dbReference>
<evidence type="ECO:0000313" key="1">
    <source>
        <dbReference type="EMBL" id="CYW00111.1"/>
    </source>
</evidence>
<sequence length="197" mass="22797">MQNSIEALQNIAIEPIYQKETEYKICCFFGGKSRSGGIEKKVDKICLDGDVYEPHTVKLTMNDDKNTAYSDLEKAYQSFVKSNADSRAKAEADLAEAGRRIELLVTHFNYSEDHFWEFIKSCIVAYKLVFGNPFKNSRQQLTAEDSQKMSHIIAKNLEKTAKEIKLHQEFRKRFNIQTRSFDDNKAEHPLLSKKQNF</sequence>
<accession>A0A0Z8DZC4</accession>
<gene>
    <name evidence="1" type="ORF">ERS132442_01966</name>
</gene>
<dbReference type="AlphaFoldDB" id="A0A0Z8DZC4"/>
<dbReference type="EMBL" id="FIIE01000020">
    <property type="protein sequence ID" value="CYW00111.1"/>
    <property type="molecule type" value="Genomic_DNA"/>
</dbReference>